<name>A0A1F6A5W8_9BACT</name>
<proteinExistence type="predicted"/>
<feature type="domain" description="VOC" evidence="1">
    <location>
        <begin position="61"/>
        <end position="176"/>
    </location>
</feature>
<dbReference type="InterPro" id="IPR004360">
    <property type="entry name" value="Glyas_Fos-R_dOase_dom"/>
</dbReference>
<accession>A0A1F6A5W8</accession>
<evidence type="ECO:0000259" key="1">
    <source>
        <dbReference type="PROSITE" id="PS51819"/>
    </source>
</evidence>
<dbReference type="EMBL" id="MFJK01000001">
    <property type="protein sequence ID" value="OGG19884.1"/>
    <property type="molecule type" value="Genomic_DNA"/>
</dbReference>
<evidence type="ECO:0000313" key="3">
    <source>
        <dbReference type="Proteomes" id="UP000177871"/>
    </source>
</evidence>
<dbReference type="InterPro" id="IPR037523">
    <property type="entry name" value="VOC_core"/>
</dbReference>
<dbReference type="SUPFAM" id="SSF54593">
    <property type="entry name" value="Glyoxalase/Bleomycin resistance protein/Dihydroxybiphenyl dioxygenase"/>
    <property type="match status" value="1"/>
</dbReference>
<reference evidence="2 3" key="1">
    <citation type="journal article" date="2016" name="Nat. Commun.">
        <title>Thousands of microbial genomes shed light on interconnected biogeochemical processes in an aquifer system.</title>
        <authorList>
            <person name="Anantharaman K."/>
            <person name="Brown C.T."/>
            <person name="Hug L.A."/>
            <person name="Sharon I."/>
            <person name="Castelle C.J."/>
            <person name="Probst A.J."/>
            <person name="Thomas B.C."/>
            <person name="Singh A."/>
            <person name="Wilkins M.J."/>
            <person name="Karaoz U."/>
            <person name="Brodie E.L."/>
            <person name="Williams K.H."/>
            <person name="Hubbard S.S."/>
            <person name="Banfield J.F."/>
        </authorList>
    </citation>
    <scope>NUCLEOTIDE SEQUENCE [LARGE SCALE GENOMIC DNA]</scope>
</reference>
<dbReference type="Pfam" id="PF00903">
    <property type="entry name" value="Glyoxalase"/>
    <property type="match status" value="1"/>
</dbReference>
<sequence length="178" mass="19970">MRTGNDVLSATLVRSILQDTKAVFYVRIHPWEQAPKVSASSKINSEMLANYIKQQNMKVKGISAIILVSKAPEALSHFYEEILDLHFTEDSHGDLEQHFFVSVGDLRLVIHPTENYLNVNSNPGAIIFCFSVDSLDSLTKNLDRNDVGVLKRVGENFGERIEFKDPDGNLVCAVQLNH</sequence>
<evidence type="ECO:0000313" key="2">
    <source>
        <dbReference type="EMBL" id="OGG19884.1"/>
    </source>
</evidence>
<gene>
    <name evidence="2" type="ORF">A2721_03240</name>
</gene>
<dbReference type="Proteomes" id="UP000177871">
    <property type="component" value="Unassembled WGS sequence"/>
</dbReference>
<protein>
    <recommendedName>
        <fullName evidence="1">VOC domain-containing protein</fullName>
    </recommendedName>
</protein>
<dbReference type="Gene3D" id="3.10.180.10">
    <property type="entry name" value="2,3-Dihydroxybiphenyl 1,2-Dioxygenase, domain 1"/>
    <property type="match status" value="1"/>
</dbReference>
<dbReference type="AlphaFoldDB" id="A0A1F6A5W8"/>
<dbReference type="CDD" id="cd06587">
    <property type="entry name" value="VOC"/>
    <property type="match status" value="1"/>
</dbReference>
<dbReference type="PROSITE" id="PS51819">
    <property type="entry name" value="VOC"/>
    <property type="match status" value="1"/>
</dbReference>
<dbReference type="InterPro" id="IPR029068">
    <property type="entry name" value="Glyas_Bleomycin-R_OHBP_Dase"/>
</dbReference>
<organism evidence="2 3">
    <name type="scientific">Candidatus Gottesmanbacteria bacterium RIFCSPHIGHO2_01_FULL_47_48</name>
    <dbReference type="NCBI Taxonomy" id="1798381"/>
    <lineage>
        <taxon>Bacteria</taxon>
        <taxon>Candidatus Gottesmaniibacteriota</taxon>
    </lineage>
</organism>
<comment type="caution">
    <text evidence="2">The sequence shown here is derived from an EMBL/GenBank/DDBJ whole genome shotgun (WGS) entry which is preliminary data.</text>
</comment>